<sequence length="70" mass="8088">MDKQKDDFLKFSGLELPDATNSWVNNNMNLKECRAQCLSNCSCMAYYLSMELFLGFSYLAIAHLQKEILQ</sequence>
<evidence type="ECO:0000256" key="1">
    <source>
        <dbReference type="SAM" id="Phobius"/>
    </source>
</evidence>
<dbReference type="OrthoDB" id="10334332at2759"/>
<dbReference type="PANTHER" id="PTHR32444">
    <property type="entry name" value="BULB-TYPE LECTIN DOMAIN-CONTAINING PROTEIN"/>
    <property type="match status" value="1"/>
</dbReference>
<name>A0A2P5BW53_PARAD</name>
<dbReference type="PANTHER" id="PTHR32444:SF234">
    <property type="entry name" value="RECEPTOR-LIKE SERINE_THREONINE-PROTEIN KINASE"/>
    <property type="match status" value="1"/>
</dbReference>
<keyword evidence="1" id="KW-0472">Membrane</keyword>
<dbReference type="InterPro" id="IPR003609">
    <property type="entry name" value="Pan_app"/>
</dbReference>
<evidence type="ECO:0000313" key="3">
    <source>
        <dbReference type="EMBL" id="PON52998.1"/>
    </source>
</evidence>
<evidence type="ECO:0000313" key="4">
    <source>
        <dbReference type="Proteomes" id="UP000237105"/>
    </source>
</evidence>
<keyword evidence="1" id="KW-1133">Transmembrane helix</keyword>
<proteinExistence type="predicted"/>
<protein>
    <submittedName>
        <fullName evidence="3">PAN/Apple domain containing protein</fullName>
    </submittedName>
</protein>
<keyword evidence="1" id="KW-0812">Transmembrane</keyword>
<comment type="caution">
    <text evidence="3">The sequence shown here is derived from an EMBL/GenBank/DDBJ whole genome shotgun (WGS) entry which is preliminary data.</text>
</comment>
<dbReference type="Proteomes" id="UP000237105">
    <property type="component" value="Unassembled WGS sequence"/>
</dbReference>
<feature type="non-terminal residue" evidence="3">
    <location>
        <position position="70"/>
    </location>
</feature>
<reference evidence="4" key="1">
    <citation type="submission" date="2016-06" db="EMBL/GenBank/DDBJ databases">
        <title>Parallel loss of symbiosis genes in relatives of nitrogen-fixing non-legume Parasponia.</title>
        <authorList>
            <person name="Van Velzen R."/>
            <person name="Holmer R."/>
            <person name="Bu F."/>
            <person name="Rutten L."/>
            <person name="Van Zeijl A."/>
            <person name="Liu W."/>
            <person name="Santuari L."/>
            <person name="Cao Q."/>
            <person name="Sharma T."/>
            <person name="Shen D."/>
            <person name="Roswanjaya Y."/>
            <person name="Wardhani T."/>
            <person name="Kalhor M.S."/>
            <person name="Jansen J."/>
            <person name="Van den Hoogen J."/>
            <person name="Gungor B."/>
            <person name="Hartog M."/>
            <person name="Hontelez J."/>
            <person name="Verver J."/>
            <person name="Yang W.-C."/>
            <person name="Schijlen E."/>
            <person name="Repin R."/>
            <person name="Schilthuizen M."/>
            <person name="Schranz E."/>
            <person name="Heidstra R."/>
            <person name="Miyata K."/>
            <person name="Fedorova E."/>
            <person name="Kohlen W."/>
            <person name="Bisseling T."/>
            <person name="Smit S."/>
            <person name="Geurts R."/>
        </authorList>
    </citation>
    <scope>NUCLEOTIDE SEQUENCE [LARGE SCALE GENOMIC DNA]</scope>
    <source>
        <strain evidence="4">cv. WU1-14</strain>
    </source>
</reference>
<evidence type="ECO:0000259" key="2">
    <source>
        <dbReference type="PROSITE" id="PS50948"/>
    </source>
</evidence>
<dbReference type="AlphaFoldDB" id="A0A2P5BW53"/>
<feature type="domain" description="Apple" evidence="2">
    <location>
        <begin position="3"/>
        <end position="70"/>
    </location>
</feature>
<feature type="transmembrane region" description="Helical" evidence="1">
    <location>
        <begin position="44"/>
        <end position="64"/>
    </location>
</feature>
<dbReference type="Pfam" id="PF08276">
    <property type="entry name" value="PAN_2"/>
    <property type="match status" value="1"/>
</dbReference>
<dbReference type="EMBL" id="JXTB01000212">
    <property type="protein sequence ID" value="PON52998.1"/>
    <property type="molecule type" value="Genomic_DNA"/>
</dbReference>
<keyword evidence="4" id="KW-1185">Reference proteome</keyword>
<dbReference type="PROSITE" id="PS50948">
    <property type="entry name" value="PAN"/>
    <property type="match status" value="1"/>
</dbReference>
<dbReference type="SUPFAM" id="SSF57414">
    <property type="entry name" value="Hairpin loop containing domain-like"/>
    <property type="match status" value="1"/>
</dbReference>
<gene>
    <name evidence="3" type="ORF">PanWU01x14_205340</name>
</gene>
<dbReference type="CDD" id="cd01098">
    <property type="entry name" value="PAN_AP_plant"/>
    <property type="match status" value="1"/>
</dbReference>
<organism evidence="3 4">
    <name type="scientific">Parasponia andersonii</name>
    <name type="common">Sponia andersonii</name>
    <dbReference type="NCBI Taxonomy" id="3476"/>
    <lineage>
        <taxon>Eukaryota</taxon>
        <taxon>Viridiplantae</taxon>
        <taxon>Streptophyta</taxon>
        <taxon>Embryophyta</taxon>
        <taxon>Tracheophyta</taxon>
        <taxon>Spermatophyta</taxon>
        <taxon>Magnoliopsida</taxon>
        <taxon>eudicotyledons</taxon>
        <taxon>Gunneridae</taxon>
        <taxon>Pentapetalae</taxon>
        <taxon>rosids</taxon>
        <taxon>fabids</taxon>
        <taxon>Rosales</taxon>
        <taxon>Cannabaceae</taxon>
        <taxon>Parasponia</taxon>
    </lineage>
</organism>
<dbReference type="STRING" id="3476.A0A2P5BW53"/>
<accession>A0A2P5BW53</accession>